<dbReference type="PANTHER" id="PTHR43527:SF2">
    <property type="entry name" value="4-DIPHOSPHOCYTIDYL-2-C-METHYL-D-ERYTHRITOL KINASE, CHLOROPLASTIC"/>
    <property type="match status" value="1"/>
</dbReference>
<evidence type="ECO:0000256" key="9">
    <source>
        <dbReference type="HAMAP-Rule" id="MF_00061"/>
    </source>
</evidence>
<dbReference type="SUPFAM" id="SSF54211">
    <property type="entry name" value="Ribosomal protein S5 domain 2-like"/>
    <property type="match status" value="1"/>
</dbReference>
<dbReference type="InterPro" id="IPR006204">
    <property type="entry name" value="GHMP_kinase_N_dom"/>
</dbReference>
<dbReference type="Pfam" id="PF00288">
    <property type="entry name" value="GHMP_kinases_N"/>
    <property type="match status" value="1"/>
</dbReference>
<keyword evidence="5 9" id="KW-0547">Nucleotide-binding</keyword>
<keyword evidence="9" id="KW-0414">Isoprene biosynthesis</keyword>
<dbReference type="EC" id="2.7.1.148" evidence="2 9"/>
<feature type="binding site" evidence="9">
    <location>
        <begin position="62"/>
        <end position="72"/>
    </location>
    <ligand>
        <name>ATP</name>
        <dbReference type="ChEBI" id="CHEBI:30616"/>
    </ligand>
</feature>
<dbReference type="EMBL" id="LNQR01000070">
    <property type="protein sequence ID" value="KWT84142.1"/>
    <property type="molecule type" value="Genomic_DNA"/>
</dbReference>
<dbReference type="InterPro" id="IPR020568">
    <property type="entry name" value="Ribosomal_Su5_D2-typ_SF"/>
</dbReference>
<dbReference type="SUPFAM" id="SSF55060">
    <property type="entry name" value="GHMP Kinase, C-terminal domain"/>
    <property type="match status" value="1"/>
</dbReference>
<evidence type="ECO:0000259" key="10">
    <source>
        <dbReference type="Pfam" id="PF00288"/>
    </source>
</evidence>
<comment type="caution">
    <text evidence="9">Lacks conserved residue(s) required for the propagation of feature annotation.</text>
</comment>
<dbReference type="InterPro" id="IPR013750">
    <property type="entry name" value="GHMP_kinase_C_dom"/>
</dbReference>
<keyword evidence="7 9" id="KW-0067">ATP-binding</keyword>
<dbReference type="HAMAP" id="MF_00061">
    <property type="entry name" value="IspE"/>
    <property type="match status" value="1"/>
</dbReference>
<comment type="similarity">
    <text evidence="1 9">Belongs to the GHMP kinase family. IspE subfamily.</text>
</comment>
<feature type="domain" description="GHMP kinase C-terminal" evidence="11">
    <location>
        <begin position="171"/>
        <end position="246"/>
    </location>
</feature>
<accession>A0ABR5SEC5</accession>
<dbReference type="InterPro" id="IPR004424">
    <property type="entry name" value="IspE"/>
</dbReference>
<organism evidence="12 13">
    <name type="scientific">Candidatus Magnetominusculus xianensis</name>
    <dbReference type="NCBI Taxonomy" id="1748249"/>
    <lineage>
        <taxon>Bacteria</taxon>
        <taxon>Pseudomonadati</taxon>
        <taxon>Nitrospirota</taxon>
        <taxon>Nitrospiria</taxon>
        <taxon>Nitrospirales</taxon>
        <taxon>Nitrospiraceae</taxon>
        <taxon>Candidatus Magnetominusculus</taxon>
    </lineage>
</organism>
<evidence type="ECO:0000259" key="11">
    <source>
        <dbReference type="Pfam" id="PF08544"/>
    </source>
</evidence>
<keyword evidence="4 9" id="KW-0808">Transferase</keyword>
<evidence type="ECO:0000313" key="13">
    <source>
        <dbReference type="Proteomes" id="UP000060487"/>
    </source>
</evidence>
<comment type="pathway">
    <text evidence="9">Isoprenoid biosynthesis; isopentenyl diphosphate biosynthesis via DXP pathway; isopentenyl diphosphate from 1-deoxy-D-xylulose 5-phosphate: step 3/6.</text>
</comment>
<sequence>MQAVSLYDTITIEPSDTLELISDLKIPERENLVYKAAEVFFARKELNTTHHSSRITLKKEIPAQAGLGGGSSDAAHTLVGLNKLFGDIYSVEELSSMAAELGSDVPFFISGGFAVVEGRGEKVIPHKVNSTISLLLIHPPFPISTAWAYGQFAGRGFTAIPDPGQLRDNLITALESYDFKCLAGCMKNDIEDVLKDRFPAIQEIEKAMLKAGAEAAMLSGSGSAVFGVFKDAKTLDKAAQSLAAHYTDCLIKKATTHSK</sequence>
<dbReference type="Gene3D" id="3.30.230.10">
    <property type="match status" value="1"/>
</dbReference>
<proteinExistence type="inferred from homology"/>
<dbReference type="PIRSF" id="PIRSF010376">
    <property type="entry name" value="IspE"/>
    <property type="match status" value="1"/>
</dbReference>
<dbReference type="NCBIfam" id="TIGR00154">
    <property type="entry name" value="ispE"/>
    <property type="match status" value="1"/>
</dbReference>
<keyword evidence="6 9" id="KW-0418">Kinase</keyword>
<dbReference type="InterPro" id="IPR036554">
    <property type="entry name" value="GHMP_kinase_C_sf"/>
</dbReference>
<gene>
    <name evidence="9 12" type="primary">ispE</name>
    <name evidence="12" type="ORF">ASN18_2070</name>
</gene>
<comment type="catalytic activity">
    <reaction evidence="9">
        <text>4-CDP-2-C-methyl-D-erythritol + ATP = 4-CDP-2-C-methyl-D-erythritol 2-phosphate + ADP + H(+)</text>
        <dbReference type="Rhea" id="RHEA:18437"/>
        <dbReference type="ChEBI" id="CHEBI:15378"/>
        <dbReference type="ChEBI" id="CHEBI:30616"/>
        <dbReference type="ChEBI" id="CHEBI:57823"/>
        <dbReference type="ChEBI" id="CHEBI:57919"/>
        <dbReference type="ChEBI" id="CHEBI:456216"/>
        <dbReference type="EC" id="2.7.1.148"/>
    </reaction>
</comment>
<evidence type="ECO:0000256" key="6">
    <source>
        <dbReference type="ARBA" id="ARBA00022777"/>
    </source>
</evidence>
<evidence type="ECO:0000313" key="12">
    <source>
        <dbReference type="EMBL" id="KWT84142.1"/>
    </source>
</evidence>
<feature type="active site" evidence="9">
    <location>
        <position position="104"/>
    </location>
</feature>
<evidence type="ECO:0000256" key="2">
    <source>
        <dbReference type="ARBA" id="ARBA00012052"/>
    </source>
</evidence>
<dbReference type="GO" id="GO:0050515">
    <property type="term" value="F:4-(cytidine 5'-diphospho)-2-C-methyl-D-erythritol kinase activity"/>
    <property type="evidence" value="ECO:0007669"/>
    <property type="project" value="UniProtKB-EC"/>
</dbReference>
<dbReference type="InterPro" id="IPR014721">
    <property type="entry name" value="Ribsml_uS5_D2-typ_fold_subgr"/>
</dbReference>
<protein>
    <recommendedName>
        <fullName evidence="3 9">4-diphosphocytidyl-2-C-methyl-D-erythritol kinase</fullName>
        <shortName evidence="9">CMK</shortName>
        <ecNumber evidence="2 9">2.7.1.148</ecNumber>
    </recommendedName>
    <alternativeName>
        <fullName evidence="8 9">4-(cytidine-5'-diphospho)-2-C-methyl-D-erythritol kinase</fullName>
    </alternativeName>
</protein>
<evidence type="ECO:0000256" key="5">
    <source>
        <dbReference type="ARBA" id="ARBA00022741"/>
    </source>
</evidence>
<name>A0ABR5SEC5_9BACT</name>
<evidence type="ECO:0000256" key="7">
    <source>
        <dbReference type="ARBA" id="ARBA00022840"/>
    </source>
</evidence>
<comment type="caution">
    <text evidence="12">The sequence shown here is derived from an EMBL/GenBank/DDBJ whole genome shotgun (WGS) entry which is preliminary data.</text>
</comment>
<reference evidence="12 13" key="1">
    <citation type="submission" date="2015-11" db="EMBL/GenBank/DDBJ databases">
        <authorList>
            <person name="Lin W."/>
        </authorList>
    </citation>
    <scope>NUCLEOTIDE SEQUENCE [LARGE SCALE GENOMIC DNA]</scope>
    <source>
        <strain evidence="12 13">HCH-1</strain>
    </source>
</reference>
<evidence type="ECO:0000256" key="8">
    <source>
        <dbReference type="ARBA" id="ARBA00032554"/>
    </source>
</evidence>
<evidence type="ECO:0000256" key="1">
    <source>
        <dbReference type="ARBA" id="ARBA00009684"/>
    </source>
</evidence>
<evidence type="ECO:0000256" key="4">
    <source>
        <dbReference type="ARBA" id="ARBA00022679"/>
    </source>
</evidence>
<evidence type="ECO:0000256" key="3">
    <source>
        <dbReference type="ARBA" id="ARBA00017473"/>
    </source>
</evidence>
<dbReference type="Gene3D" id="3.30.70.890">
    <property type="entry name" value="GHMP kinase, C-terminal domain"/>
    <property type="match status" value="1"/>
</dbReference>
<dbReference type="Proteomes" id="UP000060487">
    <property type="component" value="Unassembled WGS sequence"/>
</dbReference>
<dbReference type="Pfam" id="PF08544">
    <property type="entry name" value="GHMP_kinases_C"/>
    <property type="match status" value="1"/>
</dbReference>
<keyword evidence="13" id="KW-1185">Reference proteome</keyword>
<comment type="function">
    <text evidence="9">Catalyzes the phosphorylation of the position 2 hydroxy group of 4-diphosphocytidyl-2C-methyl-D-erythritol.</text>
</comment>
<feature type="domain" description="GHMP kinase N-terminal" evidence="10">
    <location>
        <begin position="31"/>
        <end position="112"/>
    </location>
</feature>
<dbReference type="PANTHER" id="PTHR43527">
    <property type="entry name" value="4-DIPHOSPHOCYTIDYL-2-C-METHYL-D-ERYTHRITOL KINASE, CHLOROPLASTIC"/>
    <property type="match status" value="1"/>
</dbReference>